<evidence type="ECO:0000313" key="1">
    <source>
        <dbReference type="EMBL" id="SNV30066.1"/>
    </source>
</evidence>
<dbReference type="Proteomes" id="UP000215332">
    <property type="component" value="Chromosome 1"/>
</dbReference>
<name>A0A239W7K5_9ACTN</name>
<dbReference type="AlphaFoldDB" id="A0A239W7K5"/>
<accession>A0A239W7K5</accession>
<proteinExistence type="predicted"/>
<evidence type="ECO:0000313" key="2">
    <source>
        <dbReference type="Proteomes" id="UP000215332"/>
    </source>
</evidence>
<reference evidence="1 2" key="1">
    <citation type="submission" date="2017-06" db="EMBL/GenBank/DDBJ databases">
        <authorList>
            <consortium name="Pathogen Informatics"/>
        </authorList>
    </citation>
    <scope>NUCLEOTIDE SEQUENCE [LARGE SCALE GENOMIC DNA]</scope>
    <source>
        <strain evidence="1 2">NCTC11865</strain>
    </source>
</reference>
<sequence length="83" mass="9226">MSGAVCPHARVDQRVLAMNRRPARGQHHVTTWDSGRGQAVLNGDGGRHWAPSALLSFFLRAAFAVSKVSCTSRPSRRSRNWDR</sequence>
<gene>
    <name evidence="1" type="ORF">SAMEA4412665_00366</name>
</gene>
<protein>
    <submittedName>
        <fullName evidence="1">Uncharacterized protein</fullName>
    </submittedName>
</protein>
<organism evidence="1 2">
    <name type="scientific">Cutibacterium granulosum</name>
    <dbReference type="NCBI Taxonomy" id="33011"/>
    <lineage>
        <taxon>Bacteria</taxon>
        <taxon>Bacillati</taxon>
        <taxon>Actinomycetota</taxon>
        <taxon>Actinomycetes</taxon>
        <taxon>Propionibacteriales</taxon>
        <taxon>Propionibacteriaceae</taxon>
        <taxon>Cutibacterium</taxon>
    </lineage>
</organism>
<dbReference type="KEGG" id="cgrn:4412665_00366"/>
<dbReference type="EMBL" id="LT906441">
    <property type="protein sequence ID" value="SNV30066.1"/>
    <property type="molecule type" value="Genomic_DNA"/>
</dbReference>